<accession>A0A9P4NN50</accession>
<feature type="region of interest" description="Disordered" evidence="1">
    <location>
        <begin position="92"/>
        <end position="124"/>
    </location>
</feature>
<proteinExistence type="predicted"/>
<dbReference type="AlphaFoldDB" id="A0A9P4NN50"/>
<dbReference type="EMBL" id="MU007055">
    <property type="protein sequence ID" value="KAF2428349.1"/>
    <property type="molecule type" value="Genomic_DNA"/>
</dbReference>
<name>A0A9P4NN50_9PEZI</name>
<dbReference type="Proteomes" id="UP000800235">
    <property type="component" value="Unassembled WGS sequence"/>
</dbReference>
<reference evidence="2" key="1">
    <citation type="journal article" date="2020" name="Stud. Mycol.">
        <title>101 Dothideomycetes genomes: a test case for predicting lifestyles and emergence of pathogens.</title>
        <authorList>
            <person name="Haridas S."/>
            <person name="Albert R."/>
            <person name="Binder M."/>
            <person name="Bloem J."/>
            <person name="Labutti K."/>
            <person name="Salamov A."/>
            <person name="Andreopoulos B."/>
            <person name="Baker S."/>
            <person name="Barry K."/>
            <person name="Bills G."/>
            <person name="Bluhm B."/>
            <person name="Cannon C."/>
            <person name="Castanera R."/>
            <person name="Culley D."/>
            <person name="Daum C."/>
            <person name="Ezra D."/>
            <person name="Gonzalez J."/>
            <person name="Henrissat B."/>
            <person name="Kuo A."/>
            <person name="Liang C."/>
            <person name="Lipzen A."/>
            <person name="Lutzoni F."/>
            <person name="Magnuson J."/>
            <person name="Mondo S."/>
            <person name="Nolan M."/>
            <person name="Ohm R."/>
            <person name="Pangilinan J."/>
            <person name="Park H.-J."/>
            <person name="Ramirez L."/>
            <person name="Alfaro M."/>
            <person name="Sun H."/>
            <person name="Tritt A."/>
            <person name="Yoshinaga Y."/>
            <person name="Zwiers L.-H."/>
            <person name="Turgeon B."/>
            <person name="Goodwin S."/>
            <person name="Spatafora J."/>
            <person name="Crous P."/>
            <person name="Grigoriev I."/>
        </authorList>
    </citation>
    <scope>NUCLEOTIDE SEQUENCE</scope>
    <source>
        <strain evidence="2">CBS 130266</strain>
    </source>
</reference>
<feature type="compositionally biased region" description="Polar residues" evidence="1">
    <location>
        <begin position="18"/>
        <end position="27"/>
    </location>
</feature>
<feature type="region of interest" description="Disordered" evidence="1">
    <location>
        <begin position="1"/>
        <end position="32"/>
    </location>
</feature>
<sequence length="124" mass="13567">MSHSTSDGSDVADLHKPATSSQYNMTQLPYPRDNFIRKTSRYKDVFDKQEAAKVDRQSFQQAVLTTLKPDIPRSGSEKAAKATREAFRQAVLNSLKSASSPSDSKDGAKLDPQAPTFAPGPSHK</sequence>
<comment type="caution">
    <text evidence="2">The sequence shown here is derived from an EMBL/GenBank/DDBJ whole genome shotgun (WGS) entry which is preliminary data.</text>
</comment>
<gene>
    <name evidence="2" type="ORF">EJ08DRAFT_326960</name>
</gene>
<evidence type="ECO:0000256" key="1">
    <source>
        <dbReference type="SAM" id="MobiDB-lite"/>
    </source>
</evidence>
<evidence type="ECO:0000313" key="3">
    <source>
        <dbReference type="Proteomes" id="UP000800235"/>
    </source>
</evidence>
<organism evidence="2 3">
    <name type="scientific">Tothia fuscella</name>
    <dbReference type="NCBI Taxonomy" id="1048955"/>
    <lineage>
        <taxon>Eukaryota</taxon>
        <taxon>Fungi</taxon>
        <taxon>Dikarya</taxon>
        <taxon>Ascomycota</taxon>
        <taxon>Pezizomycotina</taxon>
        <taxon>Dothideomycetes</taxon>
        <taxon>Pleosporomycetidae</taxon>
        <taxon>Venturiales</taxon>
        <taxon>Cylindrosympodiaceae</taxon>
        <taxon>Tothia</taxon>
    </lineage>
</organism>
<evidence type="ECO:0000313" key="2">
    <source>
        <dbReference type="EMBL" id="KAF2428349.1"/>
    </source>
</evidence>
<protein>
    <submittedName>
        <fullName evidence="2">Uncharacterized protein</fullName>
    </submittedName>
</protein>
<keyword evidence="3" id="KW-1185">Reference proteome</keyword>